<gene>
    <name evidence="1" type="ORF">TRIUR3_00950</name>
</gene>
<protein>
    <submittedName>
        <fullName evidence="1">Uncharacterized protein</fullName>
    </submittedName>
</protein>
<accession>M8A5C6</accession>
<sequence length="92" mass="10567">MYGLGGDEWQEEEAEQEEGRWVVETQGGGVHSWSNLMYMLMPRQPDHLQHWTLEGRWGSNAKAIIWGQDHYGTGSWGPASGAGQRQRQRQLR</sequence>
<evidence type="ECO:0000313" key="1">
    <source>
        <dbReference type="EMBL" id="EMS67567.1"/>
    </source>
</evidence>
<name>M8A5C6_TRIUA</name>
<proteinExistence type="predicted"/>
<dbReference type="EMBL" id="KD017363">
    <property type="protein sequence ID" value="EMS67567.1"/>
    <property type="molecule type" value="Genomic_DNA"/>
</dbReference>
<dbReference type="AlphaFoldDB" id="M8A5C6"/>
<organism evidence="1">
    <name type="scientific">Triticum urartu</name>
    <name type="common">Red wild einkorn</name>
    <name type="synonym">Crithodium urartu</name>
    <dbReference type="NCBI Taxonomy" id="4572"/>
    <lineage>
        <taxon>Eukaryota</taxon>
        <taxon>Viridiplantae</taxon>
        <taxon>Streptophyta</taxon>
        <taxon>Embryophyta</taxon>
        <taxon>Tracheophyta</taxon>
        <taxon>Spermatophyta</taxon>
        <taxon>Magnoliopsida</taxon>
        <taxon>Liliopsida</taxon>
        <taxon>Poales</taxon>
        <taxon>Poaceae</taxon>
        <taxon>BOP clade</taxon>
        <taxon>Pooideae</taxon>
        <taxon>Triticodae</taxon>
        <taxon>Triticeae</taxon>
        <taxon>Triticinae</taxon>
        <taxon>Triticum</taxon>
    </lineage>
</organism>
<reference evidence="1" key="1">
    <citation type="journal article" date="2013" name="Nature">
        <title>Draft genome of the wheat A-genome progenitor Triticum urartu.</title>
        <authorList>
            <person name="Ling H.Q."/>
            <person name="Zhao S."/>
            <person name="Liu D."/>
            <person name="Wang J."/>
            <person name="Sun H."/>
            <person name="Zhang C."/>
            <person name="Fan H."/>
            <person name="Li D."/>
            <person name="Dong L."/>
            <person name="Tao Y."/>
            <person name="Gao C."/>
            <person name="Wu H."/>
            <person name="Li Y."/>
            <person name="Cui Y."/>
            <person name="Guo X."/>
            <person name="Zheng S."/>
            <person name="Wang B."/>
            <person name="Yu K."/>
            <person name="Liang Q."/>
            <person name="Yang W."/>
            <person name="Lou X."/>
            <person name="Chen J."/>
            <person name="Feng M."/>
            <person name="Jian J."/>
            <person name="Zhang X."/>
            <person name="Luo G."/>
            <person name="Jiang Y."/>
            <person name="Liu J."/>
            <person name="Wang Z."/>
            <person name="Sha Y."/>
            <person name="Zhang B."/>
            <person name="Wu H."/>
            <person name="Tang D."/>
            <person name="Shen Q."/>
            <person name="Xue P."/>
            <person name="Zou S."/>
            <person name="Wang X."/>
            <person name="Liu X."/>
            <person name="Wang F."/>
            <person name="Yang Y."/>
            <person name="An X."/>
            <person name="Dong Z."/>
            <person name="Zhang K."/>
            <person name="Zhang X."/>
            <person name="Luo M.C."/>
            <person name="Dvorak J."/>
            <person name="Tong Y."/>
            <person name="Wang J."/>
            <person name="Yang H."/>
            <person name="Li Z."/>
            <person name="Wang D."/>
            <person name="Zhang A."/>
            <person name="Wang J."/>
        </authorList>
    </citation>
    <scope>NUCLEOTIDE SEQUENCE</scope>
</reference>